<accession>A0A835XS62</accession>
<dbReference type="PANTHER" id="PTHR33472:SF28">
    <property type="entry name" value="BROMO AND FHA DOMAIN-CONTAINING PROTEIN DDB_G0267958"/>
    <property type="match status" value="1"/>
</dbReference>
<dbReference type="PANTHER" id="PTHR33472">
    <property type="entry name" value="OS01G0106600 PROTEIN"/>
    <property type="match status" value="1"/>
</dbReference>
<evidence type="ECO:0000313" key="4">
    <source>
        <dbReference type="EMBL" id="KAG2488759.1"/>
    </source>
</evidence>
<keyword evidence="5" id="KW-1185">Reference proteome</keyword>
<feature type="region of interest" description="Disordered" evidence="1">
    <location>
        <begin position="664"/>
        <end position="751"/>
    </location>
</feature>
<sequence length="844" mass="86394">MGAVAALLAAWLAVAAAQSPFSLLATASLMTETEANGHAPRGAKAGGPQRSHEDVQEALVVTAKSTNGAQYGWLQIAKGRNLQQRLLSFTGGRPISTGDTLLITLRRKPETPSGPGGSATSNNSSSPGGSGGAPGGRRFLQTTDPTAVDADADTPYQLLSVTIVGAAEPAPIATVVDPFQLRSVVVLLNMCGWTVPHTQQDIYSTLFSNGTGTRQTVEDYFSTCSYGKAAYKQENSIVLGPFQANCSGSYQVVGSIYQSYNSTARCSSYEQSYWALAAIGAARQAGYGYIFDTYRNIRLVVVVPDELNCTWAGYSNIGCSKAMCNMFIKSAAVVEHAVLFHEFMHTFGLTHAFRGDDEYGDQTDIMGAGGVGHPSGYLCFHGANAYKAGWATPYMLTQESTYSPTGVQAVLPPTSVGDRNVLFLNFTKPGVMAYPNYFVTMRSTKRLFDTPMFSEFNNKVHITQYNGSVNSTLISYPYQMTWLGVGESWRSTFRDAGGNTTMGGGIKITVLSIAANTSATINVCFFPYLNESTLELCSNGFDDDCDGLPAALALAPALPRAALTPAAAAQAAQAALASALAASIAAAATLAAATLAAATLSAATLATTSLAAATLAAAALSETTLATAALAGASPTAAVAQAPVSTAACASAQAPQATDASASTPLASALSSPAAHPTSFTAPASQTAIPAPAAHPTPFTAPASQTAVPAPAARSAAAAHATSTAPIPSGTASAAAGPAQAAGPAPAPIPAPAAPIPAEAIASAPIATAAEPQPQPPSPTALVASLELAPRLLPAVKGQESRRAEPTRKSGLVFKGGGGLGEEEALGRRRPWEEAFEAGGRRLG</sequence>
<dbReference type="EMBL" id="JAEHOE010000080">
    <property type="protein sequence ID" value="KAG2488759.1"/>
    <property type="molecule type" value="Genomic_DNA"/>
</dbReference>
<dbReference type="InterPro" id="IPR008752">
    <property type="entry name" value="Peptidase_M11"/>
</dbReference>
<keyword evidence="2" id="KW-0732">Signal</keyword>
<evidence type="ECO:0000256" key="2">
    <source>
        <dbReference type="SAM" id="SignalP"/>
    </source>
</evidence>
<reference evidence="4" key="1">
    <citation type="journal article" date="2020" name="bioRxiv">
        <title>Comparative genomics of Chlamydomonas.</title>
        <authorList>
            <person name="Craig R.J."/>
            <person name="Hasan A.R."/>
            <person name="Ness R.W."/>
            <person name="Keightley P.D."/>
        </authorList>
    </citation>
    <scope>NUCLEOTIDE SEQUENCE</scope>
    <source>
        <strain evidence="4">CCAP 11/70</strain>
    </source>
</reference>
<evidence type="ECO:0000256" key="1">
    <source>
        <dbReference type="SAM" id="MobiDB-lite"/>
    </source>
</evidence>
<feature type="region of interest" description="Disordered" evidence="1">
    <location>
        <begin position="794"/>
        <end position="844"/>
    </location>
</feature>
<comment type="caution">
    <text evidence="4">The sequence shown here is derived from an EMBL/GenBank/DDBJ whole genome shotgun (WGS) entry which is preliminary data.</text>
</comment>
<feature type="compositionally biased region" description="Low complexity" evidence="1">
    <location>
        <begin position="118"/>
        <end position="127"/>
    </location>
</feature>
<organism evidence="4 5">
    <name type="scientific">Edaphochlamys debaryana</name>
    <dbReference type="NCBI Taxonomy" id="47281"/>
    <lineage>
        <taxon>Eukaryota</taxon>
        <taxon>Viridiplantae</taxon>
        <taxon>Chlorophyta</taxon>
        <taxon>core chlorophytes</taxon>
        <taxon>Chlorophyceae</taxon>
        <taxon>CS clade</taxon>
        <taxon>Chlamydomonadales</taxon>
        <taxon>Chlamydomonadales incertae sedis</taxon>
        <taxon>Edaphochlamys</taxon>
    </lineage>
</organism>
<feature type="region of interest" description="Disordered" evidence="1">
    <location>
        <begin position="107"/>
        <end position="141"/>
    </location>
</feature>
<gene>
    <name evidence="4" type="ORF">HYH03_012757</name>
</gene>
<feature type="compositionally biased region" description="Basic and acidic residues" evidence="1">
    <location>
        <begin position="799"/>
        <end position="808"/>
    </location>
</feature>
<feature type="compositionally biased region" description="Low complexity" evidence="1">
    <location>
        <begin position="687"/>
        <end position="744"/>
    </location>
</feature>
<dbReference type="OrthoDB" id="531774at2759"/>
<dbReference type="Proteomes" id="UP000612055">
    <property type="component" value="Unassembled WGS sequence"/>
</dbReference>
<feature type="signal peptide" evidence="2">
    <location>
        <begin position="1"/>
        <end position="17"/>
    </location>
</feature>
<name>A0A835XS62_9CHLO</name>
<proteinExistence type="predicted"/>
<evidence type="ECO:0000313" key="5">
    <source>
        <dbReference type="Proteomes" id="UP000612055"/>
    </source>
</evidence>
<evidence type="ECO:0000259" key="3">
    <source>
        <dbReference type="Pfam" id="PF05548"/>
    </source>
</evidence>
<dbReference type="Pfam" id="PF05548">
    <property type="entry name" value="Peptidase_M11"/>
    <property type="match status" value="1"/>
</dbReference>
<protein>
    <recommendedName>
        <fullName evidence="3">Peptidase M11 gametolysin domain-containing protein</fullName>
    </recommendedName>
</protein>
<feature type="compositionally biased region" description="Low complexity" evidence="1">
    <location>
        <begin position="664"/>
        <end position="679"/>
    </location>
</feature>
<dbReference type="AlphaFoldDB" id="A0A835XS62"/>
<feature type="domain" description="Peptidase M11 gametolysin" evidence="3">
    <location>
        <begin position="183"/>
        <end position="472"/>
    </location>
</feature>
<feature type="chain" id="PRO_5032569634" description="Peptidase M11 gametolysin domain-containing protein" evidence="2">
    <location>
        <begin position="18"/>
        <end position="844"/>
    </location>
</feature>